<name>A0ABN2LI22_9MICO</name>
<accession>A0ABN2LI22</accession>
<dbReference type="RefSeq" id="WP_344082701.1">
    <property type="nucleotide sequence ID" value="NZ_BAAAPO010000021.1"/>
</dbReference>
<keyword evidence="2" id="KW-1185">Reference proteome</keyword>
<dbReference type="Proteomes" id="UP001499938">
    <property type="component" value="Unassembled WGS sequence"/>
</dbReference>
<dbReference type="EMBL" id="BAAAPO010000021">
    <property type="protein sequence ID" value="GAA1789427.1"/>
    <property type="molecule type" value="Genomic_DNA"/>
</dbReference>
<evidence type="ECO:0000313" key="2">
    <source>
        <dbReference type="Proteomes" id="UP001499938"/>
    </source>
</evidence>
<reference evidence="2" key="1">
    <citation type="journal article" date="2019" name="Int. J. Syst. Evol. Microbiol.">
        <title>The Global Catalogue of Microorganisms (GCM) 10K type strain sequencing project: providing services to taxonomists for standard genome sequencing and annotation.</title>
        <authorList>
            <consortium name="The Broad Institute Genomics Platform"/>
            <consortium name="The Broad Institute Genome Sequencing Center for Infectious Disease"/>
            <person name="Wu L."/>
            <person name="Ma J."/>
        </authorList>
    </citation>
    <scope>NUCLEOTIDE SEQUENCE [LARGE SCALE GENOMIC DNA]</scope>
    <source>
        <strain evidence="2">JCM 15592</strain>
    </source>
</reference>
<comment type="caution">
    <text evidence="1">The sequence shown here is derived from an EMBL/GenBank/DDBJ whole genome shotgun (WGS) entry which is preliminary data.</text>
</comment>
<organism evidence="1 2">
    <name type="scientific">Nostocoides veronense</name>
    <dbReference type="NCBI Taxonomy" id="330836"/>
    <lineage>
        <taxon>Bacteria</taxon>
        <taxon>Bacillati</taxon>
        <taxon>Actinomycetota</taxon>
        <taxon>Actinomycetes</taxon>
        <taxon>Micrococcales</taxon>
        <taxon>Intrasporangiaceae</taxon>
        <taxon>Nostocoides</taxon>
    </lineage>
</organism>
<sequence length="59" mass="6277">MDYPTAPTGDTFVMPGWRRSLSTTGAGRLGWVDLGSASVAVRGGLSTLAWHTEDCTFLC</sequence>
<gene>
    <name evidence="1" type="ORF">GCM10009811_12990</name>
</gene>
<protein>
    <submittedName>
        <fullName evidence="1">Uncharacterized protein</fullName>
    </submittedName>
</protein>
<evidence type="ECO:0000313" key="1">
    <source>
        <dbReference type="EMBL" id="GAA1789427.1"/>
    </source>
</evidence>
<proteinExistence type="predicted"/>